<dbReference type="InterPro" id="IPR002938">
    <property type="entry name" value="FAD-bd"/>
</dbReference>
<dbReference type="SUPFAM" id="SSF51905">
    <property type="entry name" value="FAD/NAD(P)-binding domain"/>
    <property type="match status" value="1"/>
</dbReference>
<name>A0ABD3JF67_EUCGL</name>
<dbReference type="PANTHER" id="PTHR45934">
    <property type="entry name" value="FAD/NAD(P)-BINDING OXIDOREDUCTASE FAMILY PROTEIN"/>
    <property type="match status" value="1"/>
</dbReference>
<dbReference type="GO" id="GO:0004497">
    <property type="term" value="F:monooxygenase activity"/>
    <property type="evidence" value="ECO:0007669"/>
    <property type="project" value="UniProtKB-KW"/>
</dbReference>
<sequence length="366" mass="40974">MQSTSFYSCLHRLCHFYLLYNRPHPRERERERESCGFTEEEEDVVIVGAGIAALATALGLHRPGIKSLVLESSGGLITTGIAFTTWTCTWRALDGVRIGKPSFWRLWCRLMTSSTVSKLSKAERKSDATRTQRVHEIRCLQRRTLLETLEKKLPSGTIKYSSKVVLIGCDGLNSAVAKWLGFKRPAFVGRSAIRGSAYYEHGQRFKPKIFQYIPEGVRFGVIACNDKSIYWFFTFSSSSNNEEMEESPAKIKQFVVGKLGKIPDNLRAVIGRTETDNMILKSNVCVAGDAFHPMTLDIGQGGCAALEDSIVLASFLGEMGLQSYAKQRRWRAFELISKAYMVGYIQQSNGRPLKMASYNCGKLSAT</sequence>
<evidence type="ECO:0000259" key="4">
    <source>
        <dbReference type="Pfam" id="PF01494"/>
    </source>
</evidence>
<dbReference type="PANTHER" id="PTHR45934:SF20">
    <property type="entry name" value="MONOOXYGENASE 2-RELATED"/>
    <property type="match status" value="1"/>
</dbReference>
<comment type="caution">
    <text evidence="5">The sequence shown here is derived from an EMBL/GenBank/DDBJ whole genome shotgun (WGS) entry which is preliminary data.</text>
</comment>
<keyword evidence="6" id="KW-1185">Reference proteome</keyword>
<protein>
    <recommendedName>
        <fullName evidence="4">FAD-binding domain-containing protein</fullName>
    </recommendedName>
</protein>
<dbReference type="InterPro" id="IPR044560">
    <property type="entry name" value="MOase"/>
</dbReference>
<keyword evidence="1" id="KW-0560">Oxidoreductase</keyword>
<dbReference type="Gene3D" id="3.50.50.60">
    <property type="entry name" value="FAD/NAD(P)-binding domain"/>
    <property type="match status" value="2"/>
</dbReference>
<dbReference type="Pfam" id="PF01494">
    <property type="entry name" value="FAD_binding_3"/>
    <property type="match status" value="1"/>
</dbReference>
<evidence type="ECO:0000256" key="2">
    <source>
        <dbReference type="ARBA" id="ARBA00023033"/>
    </source>
</evidence>
<accession>A0ABD3JF67</accession>
<dbReference type="AlphaFoldDB" id="A0ABD3JF67"/>
<dbReference type="InterPro" id="IPR036188">
    <property type="entry name" value="FAD/NAD-bd_sf"/>
</dbReference>
<evidence type="ECO:0000313" key="6">
    <source>
        <dbReference type="Proteomes" id="UP001634007"/>
    </source>
</evidence>
<comment type="similarity">
    <text evidence="3">Belongs to the 3-hydroxybenzoate 6-hydroxylase family.</text>
</comment>
<evidence type="ECO:0000256" key="3">
    <source>
        <dbReference type="ARBA" id="ARBA00024018"/>
    </source>
</evidence>
<dbReference type="Proteomes" id="UP001634007">
    <property type="component" value="Unassembled WGS sequence"/>
</dbReference>
<reference evidence="5 6" key="1">
    <citation type="submission" date="2024-11" db="EMBL/GenBank/DDBJ databases">
        <title>Chromosome-level genome assembly of Eucalyptus globulus Labill. provides insights into its genome evolution.</title>
        <authorList>
            <person name="Li X."/>
        </authorList>
    </citation>
    <scope>NUCLEOTIDE SEQUENCE [LARGE SCALE GENOMIC DNA]</scope>
    <source>
        <strain evidence="5">CL2024</strain>
        <tissue evidence="5">Fresh tender leaves</tissue>
    </source>
</reference>
<evidence type="ECO:0000313" key="5">
    <source>
        <dbReference type="EMBL" id="KAL3722730.1"/>
    </source>
</evidence>
<keyword evidence="2" id="KW-0503">Monooxygenase</keyword>
<gene>
    <name evidence="5" type="ORF">ACJRO7_035010</name>
</gene>
<proteinExistence type="inferred from homology"/>
<organism evidence="5 6">
    <name type="scientific">Eucalyptus globulus</name>
    <name type="common">Tasmanian blue gum</name>
    <dbReference type="NCBI Taxonomy" id="34317"/>
    <lineage>
        <taxon>Eukaryota</taxon>
        <taxon>Viridiplantae</taxon>
        <taxon>Streptophyta</taxon>
        <taxon>Embryophyta</taxon>
        <taxon>Tracheophyta</taxon>
        <taxon>Spermatophyta</taxon>
        <taxon>Magnoliopsida</taxon>
        <taxon>eudicotyledons</taxon>
        <taxon>Gunneridae</taxon>
        <taxon>Pentapetalae</taxon>
        <taxon>rosids</taxon>
        <taxon>malvids</taxon>
        <taxon>Myrtales</taxon>
        <taxon>Myrtaceae</taxon>
        <taxon>Myrtoideae</taxon>
        <taxon>Eucalypteae</taxon>
        <taxon>Eucalyptus</taxon>
    </lineage>
</organism>
<dbReference type="PRINTS" id="PR00420">
    <property type="entry name" value="RNGMNOXGNASE"/>
</dbReference>
<feature type="domain" description="FAD-binding" evidence="4">
    <location>
        <begin position="166"/>
        <end position="319"/>
    </location>
</feature>
<dbReference type="EMBL" id="JBJKBG010000009">
    <property type="protein sequence ID" value="KAL3722730.1"/>
    <property type="molecule type" value="Genomic_DNA"/>
</dbReference>
<evidence type="ECO:0000256" key="1">
    <source>
        <dbReference type="ARBA" id="ARBA00023002"/>
    </source>
</evidence>